<reference evidence="8 9" key="1">
    <citation type="submission" date="2023-09" db="EMBL/GenBank/DDBJ databases">
        <authorList>
            <person name="Rey-Velasco X."/>
        </authorList>
    </citation>
    <scope>NUCLEOTIDE SEQUENCE [LARGE SCALE GENOMIC DNA]</scope>
    <source>
        <strain evidence="8 9">F390</strain>
    </source>
</reference>
<proteinExistence type="predicted"/>
<comment type="caution">
    <text evidence="8">The sequence shown here is derived from an EMBL/GenBank/DDBJ whole genome shotgun (WGS) entry which is preliminary data.</text>
</comment>
<feature type="transmembrane region" description="Helical" evidence="7">
    <location>
        <begin position="78"/>
        <end position="99"/>
    </location>
</feature>
<evidence type="ECO:0000256" key="5">
    <source>
        <dbReference type="ARBA" id="ARBA00022989"/>
    </source>
</evidence>
<evidence type="ECO:0000256" key="3">
    <source>
        <dbReference type="ARBA" id="ARBA00022475"/>
    </source>
</evidence>
<dbReference type="RefSeq" id="WP_311341590.1">
    <property type="nucleotide sequence ID" value="NZ_JAVRHS010000015.1"/>
</dbReference>
<dbReference type="SUPFAM" id="SSF118215">
    <property type="entry name" value="Proton glutamate symport protein"/>
    <property type="match status" value="1"/>
</dbReference>
<evidence type="ECO:0000256" key="4">
    <source>
        <dbReference type="ARBA" id="ARBA00022692"/>
    </source>
</evidence>
<accession>A0ABU2ZK83</accession>
<dbReference type="Gene3D" id="1.10.3860.10">
    <property type="entry name" value="Sodium:dicarboxylate symporter"/>
    <property type="match status" value="1"/>
</dbReference>
<gene>
    <name evidence="8" type="ORF">RM533_12640</name>
</gene>
<comment type="subcellular location">
    <subcellularLocation>
        <location evidence="1">Cell membrane</location>
        <topology evidence="1">Multi-pass membrane protein</topology>
    </subcellularLocation>
</comment>
<name>A0ABU2ZK83_9SPHN</name>
<keyword evidence="4 7" id="KW-0812">Transmembrane</keyword>
<evidence type="ECO:0000256" key="1">
    <source>
        <dbReference type="ARBA" id="ARBA00004651"/>
    </source>
</evidence>
<dbReference type="EMBL" id="JAVRHS010000015">
    <property type="protein sequence ID" value="MDT0577015.1"/>
    <property type="molecule type" value="Genomic_DNA"/>
</dbReference>
<organism evidence="8 9">
    <name type="scientific">Croceicoccus esteveae</name>
    <dbReference type="NCBI Taxonomy" id="3075597"/>
    <lineage>
        <taxon>Bacteria</taxon>
        <taxon>Pseudomonadati</taxon>
        <taxon>Pseudomonadota</taxon>
        <taxon>Alphaproteobacteria</taxon>
        <taxon>Sphingomonadales</taxon>
        <taxon>Erythrobacteraceae</taxon>
        <taxon>Croceicoccus</taxon>
    </lineage>
</organism>
<feature type="transmembrane region" description="Helical" evidence="7">
    <location>
        <begin position="177"/>
        <end position="197"/>
    </location>
</feature>
<evidence type="ECO:0000313" key="9">
    <source>
        <dbReference type="Proteomes" id="UP001259803"/>
    </source>
</evidence>
<dbReference type="PANTHER" id="PTHR42865">
    <property type="entry name" value="PROTON/GLUTAMATE-ASPARTATE SYMPORTER"/>
    <property type="match status" value="1"/>
</dbReference>
<dbReference type="InterPro" id="IPR036458">
    <property type="entry name" value="Na:dicarbo_symporter_sf"/>
</dbReference>
<evidence type="ECO:0000256" key="2">
    <source>
        <dbReference type="ARBA" id="ARBA00022448"/>
    </source>
</evidence>
<keyword evidence="6 7" id="KW-0472">Membrane</keyword>
<dbReference type="PANTHER" id="PTHR42865:SF7">
    <property type="entry name" value="PROTON_GLUTAMATE-ASPARTATE SYMPORTER"/>
    <property type="match status" value="1"/>
</dbReference>
<feature type="transmembrane region" description="Helical" evidence="7">
    <location>
        <begin position="144"/>
        <end position="165"/>
    </location>
</feature>
<feature type="transmembrane region" description="Helical" evidence="7">
    <location>
        <begin position="316"/>
        <end position="342"/>
    </location>
</feature>
<feature type="transmembrane region" description="Helical" evidence="7">
    <location>
        <begin position="354"/>
        <end position="380"/>
    </location>
</feature>
<keyword evidence="2" id="KW-0813">Transport</keyword>
<evidence type="ECO:0000256" key="6">
    <source>
        <dbReference type="ARBA" id="ARBA00023136"/>
    </source>
</evidence>
<sequence length="412" mass="41531">MPEIRMPAALTMLGLLGGVLTGLILTGSDRGAGVLAVLEPVGTLWLNALQATIVPLVAALLVGGVLQMARAAGGGRKALLTLGTFLLLLLGGTLLAAFATPALLTAFPIPAAAAAGLAEQMGALDPGPVPTLAELFGSLVPTNVINAAAQTAMLPLVLFFAIFALAMTRLVPAQRDLLAGFFAALANVMLVMIGWVLRLAPIGVFALGAALGARTGIAALGLVAHYVAMLLAIGTAILAAAYVLAVFGARLDLLRFAKAMLPAQTVALSTQSSLASLPPMLGAAQNLGVRERDCEFVLPMAVAIFRSTGPAMNLAVVIYVAALANVPLTPAVMTVGIAVAMLTTLGSVSLPGAISFVAAIGPIALAMGVPIAPLALLVAVEVIPDLMRTLANVTMNVAVAATIGRRTSGLID</sequence>
<dbReference type="Proteomes" id="UP001259803">
    <property type="component" value="Unassembled WGS sequence"/>
</dbReference>
<feature type="transmembrane region" description="Helical" evidence="7">
    <location>
        <begin position="45"/>
        <end position="66"/>
    </location>
</feature>
<feature type="transmembrane region" description="Helical" evidence="7">
    <location>
        <begin position="217"/>
        <end position="247"/>
    </location>
</feature>
<keyword evidence="5 7" id="KW-1133">Transmembrane helix</keyword>
<evidence type="ECO:0000256" key="7">
    <source>
        <dbReference type="SAM" id="Phobius"/>
    </source>
</evidence>
<evidence type="ECO:0000313" key="8">
    <source>
        <dbReference type="EMBL" id="MDT0577015.1"/>
    </source>
</evidence>
<dbReference type="InterPro" id="IPR001991">
    <property type="entry name" value="Na-dicarboxylate_symporter"/>
</dbReference>
<keyword evidence="9" id="KW-1185">Reference proteome</keyword>
<protein>
    <submittedName>
        <fullName evidence="8">Cation:dicarboxylase symporter family transporter</fullName>
    </submittedName>
</protein>
<keyword evidence="3" id="KW-1003">Cell membrane</keyword>
<dbReference type="Pfam" id="PF00375">
    <property type="entry name" value="SDF"/>
    <property type="match status" value="1"/>
</dbReference>
<dbReference type="PRINTS" id="PR00173">
    <property type="entry name" value="EDTRNSPORT"/>
</dbReference>